<dbReference type="HOGENOM" id="CLU_122948_0_0_1"/>
<comment type="caution">
    <text evidence="2">The sequence shown here is derived from an EMBL/GenBank/DDBJ whole genome shotgun (WGS) entry which is preliminary data.</text>
</comment>
<dbReference type="SUPFAM" id="SSF51322">
    <property type="entry name" value="Cyanovirin-N"/>
    <property type="match status" value="1"/>
</dbReference>
<protein>
    <recommendedName>
        <fullName evidence="1">Cyanovirin-N domain-containing protein</fullName>
    </recommendedName>
</protein>
<sequence length="202" mass="22722">MHKLSYLLAASAAATLYGATGTAIAIAIEPPRNLQHQSSDEQQQLGPRNAYNSKAWNGFLDNNCWDVRFYLSDDDMARDDPAGTFEPYLGSPVLNARCLDLQGNEVCSTLQLGECFWNQDGHIKFGDGGHFHESCTKCSVTDGKLWCYCLREGDLHGGNVLRETEIDLNAYIHNFNGQMTCDWKERARFSDCPKEDSFYPDY</sequence>
<dbReference type="Pfam" id="PF08881">
    <property type="entry name" value="CVNH"/>
    <property type="match status" value="1"/>
</dbReference>
<dbReference type="InterPro" id="IPR011058">
    <property type="entry name" value="Cyanovirin-N"/>
</dbReference>
<keyword evidence="3" id="KW-1185">Reference proteome</keyword>
<dbReference type="EMBL" id="JPKY01000102">
    <property type="protein sequence ID" value="KFH42160.1"/>
    <property type="molecule type" value="Genomic_DNA"/>
</dbReference>
<feature type="domain" description="Cyanovirin-N" evidence="1">
    <location>
        <begin position="92"/>
        <end position="179"/>
    </location>
</feature>
<name>A0A086SYH8_HAPC1</name>
<organism evidence="2 3">
    <name type="scientific">Hapsidospora chrysogenum (strain ATCC 11550 / CBS 779.69 / DSM 880 / IAM 14645 / JCM 23072 / IMI 49137)</name>
    <name type="common">Acremonium chrysogenum</name>
    <dbReference type="NCBI Taxonomy" id="857340"/>
    <lineage>
        <taxon>Eukaryota</taxon>
        <taxon>Fungi</taxon>
        <taxon>Dikarya</taxon>
        <taxon>Ascomycota</taxon>
        <taxon>Pezizomycotina</taxon>
        <taxon>Sordariomycetes</taxon>
        <taxon>Hypocreomycetidae</taxon>
        <taxon>Hypocreales</taxon>
        <taxon>Bionectriaceae</taxon>
        <taxon>Hapsidospora</taxon>
    </lineage>
</organism>
<dbReference type="Gene3D" id="2.30.60.10">
    <property type="entry name" value="Cyanovirin-N"/>
    <property type="match status" value="1"/>
</dbReference>
<dbReference type="OrthoDB" id="2947935at2759"/>
<evidence type="ECO:0000313" key="3">
    <source>
        <dbReference type="Proteomes" id="UP000029964"/>
    </source>
</evidence>
<dbReference type="AlphaFoldDB" id="A0A086SYH8"/>
<dbReference type="InterPro" id="IPR036673">
    <property type="entry name" value="Cyanovirin-N_sf"/>
</dbReference>
<dbReference type="STRING" id="857340.A0A086SYH8"/>
<proteinExistence type="predicted"/>
<dbReference type="Proteomes" id="UP000029964">
    <property type="component" value="Unassembled WGS sequence"/>
</dbReference>
<evidence type="ECO:0000259" key="1">
    <source>
        <dbReference type="Pfam" id="PF08881"/>
    </source>
</evidence>
<accession>A0A086SYH8</accession>
<reference evidence="3" key="1">
    <citation type="journal article" date="2014" name="Genome Announc.">
        <title>Genome sequence and annotation of Acremonium chrysogenum, producer of the beta-lactam antibiotic cephalosporin C.</title>
        <authorList>
            <person name="Terfehr D."/>
            <person name="Dahlmann T.A."/>
            <person name="Specht T."/>
            <person name="Zadra I."/>
            <person name="Kuernsteiner H."/>
            <person name="Kueck U."/>
        </authorList>
    </citation>
    <scope>NUCLEOTIDE SEQUENCE [LARGE SCALE GENOMIC DNA]</scope>
    <source>
        <strain evidence="3">ATCC 11550 / CBS 779.69 / DSM 880 / IAM 14645 / JCM 23072 / IMI 49137</strain>
    </source>
</reference>
<gene>
    <name evidence="2" type="ORF">ACRE_070930</name>
</gene>
<evidence type="ECO:0000313" key="2">
    <source>
        <dbReference type="EMBL" id="KFH42160.1"/>
    </source>
</evidence>